<dbReference type="PANTHER" id="PTHR13504:SF38">
    <property type="entry name" value="FIDO DOMAIN-CONTAINING PROTEIN"/>
    <property type="match status" value="1"/>
</dbReference>
<dbReference type="HOGENOM" id="CLU_040460_2_0_0"/>
<dbReference type="SMART" id="SM00530">
    <property type="entry name" value="HTH_XRE"/>
    <property type="match status" value="1"/>
</dbReference>
<dbReference type="GO" id="GO:0003677">
    <property type="term" value="F:DNA binding"/>
    <property type="evidence" value="ECO:0007669"/>
    <property type="project" value="InterPro"/>
</dbReference>
<feature type="domain" description="HTH cro/C1-type" evidence="4">
    <location>
        <begin position="55"/>
        <end position="103"/>
    </location>
</feature>
<keyword evidence="2" id="KW-0547">Nucleotide-binding</keyword>
<name>H1PRK2_9FUSO</name>
<dbReference type="PATRIC" id="fig|457404.5.peg.225"/>
<comment type="caution">
    <text evidence="6">The sequence shown here is derived from an EMBL/GenBank/DDBJ whole genome shotgun (WGS) entry which is preliminary data.</text>
</comment>
<evidence type="ECO:0000313" key="7">
    <source>
        <dbReference type="Proteomes" id="UP000003233"/>
    </source>
</evidence>
<keyword evidence="2" id="KW-0067">ATP-binding</keyword>
<dbReference type="Proteomes" id="UP000003233">
    <property type="component" value="Unassembled WGS sequence"/>
</dbReference>
<evidence type="ECO:0000313" key="6">
    <source>
        <dbReference type="EMBL" id="EHO83015.1"/>
    </source>
</evidence>
<feature type="site" description="Important for autoinhibition of adenylyltransferase activity" evidence="3">
    <location>
        <position position="146"/>
    </location>
</feature>
<feature type="active site" evidence="1">
    <location>
        <position position="277"/>
    </location>
</feature>
<dbReference type="InterPro" id="IPR003812">
    <property type="entry name" value="Fido"/>
</dbReference>
<feature type="binding site" evidence="2">
    <location>
        <begin position="313"/>
        <end position="314"/>
    </location>
    <ligand>
        <name>ATP</name>
        <dbReference type="ChEBI" id="CHEBI:30616"/>
    </ligand>
</feature>
<dbReference type="PROSITE" id="PS50943">
    <property type="entry name" value="HTH_CROC1"/>
    <property type="match status" value="1"/>
</dbReference>
<dbReference type="SUPFAM" id="SSF140931">
    <property type="entry name" value="Fic-like"/>
    <property type="match status" value="1"/>
</dbReference>
<gene>
    <name evidence="6" type="ORF">HMPREF0402_01045</name>
</gene>
<dbReference type="GO" id="GO:0005524">
    <property type="term" value="F:ATP binding"/>
    <property type="evidence" value="ECO:0007669"/>
    <property type="project" value="UniProtKB-KW"/>
</dbReference>
<evidence type="ECO:0000259" key="4">
    <source>
        <dbReference type="PROSITE" id="PS50943"/>
    </source>
</evidence>
<dbReference type="BioCyc" id="FSP457404-HMP:GTSQ-1047-MONOMER"/>
<dbReference type="Gene3D" id="1.10.3290.10">
    <property type="entry name" value="Fido-like domain"/>
    <property type="match status" value="1"/>
</dbReference>
<dbReference type="PROSITE" id="PS51459">
    <property type="entry name" value="FIDO"/>
    <property type="match status" value="1"/>
</dbReference>
<evidence type="ECO:0000256" key="3">
    <source>
        <dbReference type="PIRSR" id="PIRSR640198-3"/>
    </source>
</evidence>
<dbReference type="PANTHER" id="PTHR13504">
    <property type="entry name" value="FIDO DOMAIN-CONTAINING PROTEIN DDB_G0283145"/>
    <property type="match status" value="1"/>
</dbReference>
<dbReference type="AlphaFoldDB" id="H1PRK2"/>
<dbReference type="InterPro" id="IPR010982">
    <property type="entry name" value="Lambda_DNA-bd_dom_sf"/>
</dbReference>
<dbReference type="InterPro" id="IPR036597">
    <property type="entry name" value="Fido-like_dom_sf"/>
</dbReference>
<dbReference type="Pfam" id="PF02661">
    <property type="entry name" value="Fic"/>
    <property type="match status" value="1"/>
</dbReference>
<dbReference type="SUPFAM" id="SSF47413">
    <property type="entry name" value="lambda repressor-like DNA-binding domains"/>
    <property type="match status" value="1"/>
</dbReference>
<reference evidence="6 7" key="1">
    <citation type="submission" date="2012-07" db="EMBL/GenBank/DDBJ databases">
        <title>The Genome Sequence of Fusobacterium ulcerans 12_1B.</title>
        <authorList>
            <consortium name="The Broad Institute Genome Sequencing Platform"/>
            <person name="Earl A."/>
            <person name="Ward D."/>
            <person name="Feldgarden M."/>
            <person name="Gevers D."/>
            <person name="Strauss J."/>
            <person name="Ambrose C.E."/>
            <person name="Allen-Vercoe E."/>
            <person name="Walker B."/>
            <person name="Young S.K."/>
            <person name="Zeng Q."/>
            <person name="Gargeya S."/>
            <person name="Fitzgerald M."/>
            <person name="Haas B."/>
            <person name="Abouelleil A."/>
            <person name="Alvarado L."/>
            <person name="Arachchi H.M."/>
            <person name="Berlin A.M."/>
            <person name="Chapman S.B."/>
            <person name="Goldberg J."/>
            <person name="Griggs A."/>
            <person name="Gujja S."/>
            <person name="Hansen M."/>
            <person name="Howarth C."/>
            <person name="Imamovic A."/>
            <person name="Larimer J."/>
            <person name="McCowen C."/>
            <person name="Montmayeur A."/>
            <person name="Murphy C."/>
            <person name="Neiman D."/>
            <person name="Pearson M."/>
            <person name="Priest M."/>
            <person name="Roberts A."/>
            <person name="Saif S."/>
            <person name="Shea T."/>
            <person name="Sisk P."/>
            <person name="Sykes S."/>
            <person name="Wortman J."/>
            <person name="Nusbaum C."/>
            <person name="Birren B."/>
        </authorList>
    </citation>
    <scope>NUCLEOTIDE SEQUENCE [LARGE SCALE GENOMIC DNA]</scope>
    <source>
        <strain evidence="6 7">12_1B</strain>
    </source>
</reference>
<organism evidence="6 7">
    <name type="scientific">Fusobacterium ulcerans 12-1B</name>
    <dbReference type="NCBI Taxonomy" id="457404"/>
    <lineage>
        <taxon>Bacteria</taxon>
        <taxon>Fusobacteriati</taxon>
        <taxon>Fusobacteriota</taxon>
        <taxon>Fusobacteriia</taxon>
        <taxon>Fusobacteriales</taxon>
        <taxon>Fusobacteriaceae</taxon>
        <taxon>Fusobacterium</taxon>
    </lineage>
</organism>
<evidence type="ECO:0000256" key="2">
    <source>
        <dbReference type="PIRSR" id="PIRSR640198-2"/>
    </source>
</evidence>
<feature type="binding site" evidence="2">
    <location>
        <begin position="281"/>
        <end position="288"/>
    </location>
    <ligand>
        <name>ATP</name>
        <dbReference type="ChEBI" id="CHEBI:30616"/>
    </ligand>
</feature>
<sequence length="347" mass="40814">MEVTAKNSIEIFIFFLFLHHIFIKIKKNAIIFIYIKNFAGGSMAISYEKLFKVLENKNIKKIDLQKNIGLSSTTIAKLSKNEPLSLEVLEKICQYLNCQVGDIVEFKKENENKLLEQLLEEKDMKLKGGIYNLVQVKFAYNSNHIEGSKLSEEQTRYIYETHSIISNEEEALSLNDINETLNHFRCFDYILENVNILNEELIKELHKILKTNTSDSMKEWFKVGDYKLKSNVVGDKKTTPPKKVKGEVQKLLSDYNEKKNITFDDIIDFHYRFESIHPFQDGNGRVGRLIMFKECLIHNIIPFIMDEKHKVLYYRGLKEYENEREYLRDTCLSAQDDFKKLLSLFEE</sequence>
<feature type="domain" description="Fido" evidence="5">
    <location>
        <begin position="197"/>
        <end position="347"/>
    </location>
</feature>
<accession>H1PRK2</accession>
<dbReference type="Gene3D" id="1.10.260.40">
    <property type="entry name" value="lambda repressor-like DNA-binding domains"/>
    <property type="match status" value="1"/>
</dbReference>
<evidence type="ECO:0000259" key="5">
    <source>
        <dbReference type="PROSITE" id="PS51459"/>
    </source>
</evidence>
<keyword evidence="7" id="KW-1185">Reference proteome</keyword>
<evidence type="ECO:0000256" key="1">
    <source>
        <dbReference type="PIRSR" id="PIRSR640198-1"/>
    </source>
</evidence>
<dbReference type="Pfam" id="PF13443">
    <property type="entry name" value="HTH_26"/>
    <property type="match status" value="1"/>
</dbReference>
<dbReference type="InterPro" id="IPR040198">
    <property type="entry name" value="Fido_containing"/>
</dbReference>
<protein>
    <submittedName>
        <fullName evidence="6">Uncharacterized protein</fullName>
    </submittedName>
</protein>
<dbReference type="InterPro" id="IPR001387">
    <property type="entry name" value="Cro/C1-type_HTH"/>
</dbReference>
<proteinExistence type="predicted"/>
<dbReference type="CDD" id="cd00093">
    <property type="entry name" value="HTH_XRE"/>
    <property type="match status" value="1"/>
</dbReference>
<dbReference type="EMBL" id="AGWJ02000002">
    <property type="protein sequence ID" value="EHO83015.1"/>
    <property type="molecule type" value="Genomic_DNA"/>
</dbReference>